<dbReference type="SMART" id="SM00320">
    <property type="entry name" value="WD40"/>
    <property type="match status" value="3"/>
</dbReference>
<keyword evidence="4" id="KW-0539">Nucleus</keyword>
<name>A0A0H5RBT3_9EUKA</name>
<dbReference type="PROSITE" id="PS50294">
    <property type="entry name" value="WD_REPEATS_REGION"/>
    <property type="match status" value="2"/>
</dbReference>
<dbReference type="Pfam" id="PF00400">
    <property type="entry name" value="WD40"/>
    <property type="match status" value="2"/>
</dbReference>
<dbReference type="PANTHER" id="PTHR19848">
    <property type="entry name" value="WD40 REPEAT PROTEIN"/>
    <property type="match status" value="1"/>
</dbReference>
<evidence type="ECO:0000313" key="6">
    <source>
        <dbReference type="EMBL" id="CRZ11488.1"/>
    </source>
</evidence>
<protein>
    <submittedName>
        <fullName evidence="6">Uncharacterized protein</fullName>
    </submittedName>
</protein>
<dbReference type="InterPro" id="IPR015943">
    <property type="entry name" value="WD40/YVTN_repeat-like_dom_sf"/>
</dbReference>
<reference evidence="6" key="1">
    <citation type="submission" date="2015-04" db="EMBL/GenBank/DDBJ databases">
        <title>The genome sequence of the plant pathogenic Rhizarian Plasmodiophora brassicae reveals insights in its biotrophic life cycle and the origin of chitin synthesis.</title>
        <authorList>
            <person name="Schwelm A."/>
            <person name="Fogelqvist J."/>
            <person name="Knaust A."/>
            <person name="Julke S."/>
            <person name="Lilja T."/>
            <person name="Dhandapani V."/>
            <person name="Bonilla-Rosso G."/>
            <person name="Karlsson M."/>
            <person name="Shevchenko A."/>
            <person name="Choi S.R."/>
            <person name="Kim H.G."/>
            <person name="Park J.Y."/>
            <person name="Lim Y.P."/>
            <person name="Ludwig-Muller J."/>
            <person name="Dixelius C."/>
        </authorList>
    </citation>
    <scope>NUCLEOTIDE SEQUENCE</scope>
    <source>
        <tissue evidence="6">Potato root galls</tissue>
    </source>
</reference>
<dbReference type="PANTHER" id="PTHR19848:SF0">
    <property type="entry name" value="NOTCHLESS PROTEIN HOMOLOG 1"/>
    <property type="match status" value="1"/>
</dbReference>
<feature type="repeat" description="WD" evidence="5">
    <location>
        <begin position="69"/>
        <end position="102"/>
    </location>
</feature>
<dbReference type="GO" id="GO:0000027">
    <property type="term" value="P:ribosomal large subunit assembly"/>
    <property type="evidence" value="ECO:0007669"/>
    <property type="project" value="TreeGrafter"/>
</dbReference>
<evidence type="ECO:0000256" key="4">
    <source>
        <dbReference type="ARBA" id="ARBA00023242"/>
    </source>
</evidence>
<proteinExistence type="predicted"/>
<feature type="repeat" description="WD" evidence="5">
    <location>
        <begin position="43"/>
        <end position="70"/>
    </location>
</feature>
<dbReference type="InterPro" id="IPR036322">
    <property type="entry name" value="WD40_repeat_dom_sf"/>
</dbReference>
<organism evidence="6">
    <name type="scientific">Spongospora subterranea</name>
    <dbReference type="NCBI Taxonomy" id="70186"/>
    <lineage>
        <taxon>Eukaryota</taxon>
        <taxon>Sar</taxon>
        <taxon>Rhizaria</taxon>
        <taxon>Endomyxa</taxon>
        <taxon>Phytomyxea</taxon>
        <taxon>Plasmodiophorida</taxon>
        <taxon>Plasmodiophoridae</taxon>
        <taxon>Spongospora</taxon>
    </lineage>
</organism>
<feature type="repeat" description="WD" evidence="5">
    <location>
        <begin position="1"/>
        <end position="42"/>
    </location>
</feature>
<dbReference type="EMBL" id="HACM01011046">
    <property type="protein sequence ID" value="CRZ11488.1"/>
    <property type="molecule type" value="Transcribed_RNA"/>
</dbReference>
<dbReference type="InterPro" id="IPR001680">
    <property type="entry name" value="WD40_rpt"/>
</dbReference>
<keyword evidence="2 5" id="KW-0853">WD repeat</keyword>
<sequence length="102" mass="11292">MTGHQQPVNHLSFSPDGRLIASASFDHSIRIWDGVTGRFVATLRGHVQAVYSIAWSADSRLVVSASRDSTGHADEVFAIDWSPDGQRVASGGRDRVLKFWRR</sequence>
<dbReference type="GO" id="GO:0005730">
    <property type="term" value="C:nucleolus"/>
    <property type="evidence" value="ECO:0007669"/>
    <property type="project" value="TreeGrafter"/>
</dbReference>
<dbReference type="SUPFAM" id="SSF50978">
    <property type="entry name" value="WD40 repeat-like"/>
    <property type="match status" value="1"/>
</dbReference>
<accession>A0A0H5RBT3</accession>
<evidence type="ECO:0000256" key="1">
    <source>
        <dbReference type="ARBA" id="ARBA00004123"/>
    </source>
</evidence>
<evidence type="ECO:0000256" key="3">
    <source>
        <dbReference type="ARBA" id="ARBA00022737"/>
    </source>
</evidence>
<evidence type="ECO:0000256" key="2">
    <source>
        <dbReference type="ARBA" id="ARBA00022574"/>
    </source>
</evidence>
<dbReference type="PROSITE" id="PS50082">
    <property type="entry name" value="WD_REPEATS_2"/>
    <property type="match status" value="3"/>
</dbReference>
<evidence type="ECO:0000256" key="5">
    <source>
        <dbReference type="PROSITE-ProRule" id="PRU00221"/>
    </source>
</evidence>
<keyword evidence="3" id="KW-0677">Repeat</keyword>
<comment type="subcellular location">
    <subcellularLocation>
        <location evidence="1">Nucleus</location>
    </subcellularLocation>
</comment>
<dbReference type="Gene3D" id="2.130.10.10">
    <property type="entry name" value="YVTN repeat-like/Quinoprotein amine dehydrogenase"/>
    <property type="match status" value="2"/>
</dbReference>
<dbReference type="AlphaFoldDB" id="A0A0H5RBT3"/>